<sequence length="607" mass="65977">MQTKLLFLRRSLASFLLVLPTACHAVGQSAQAGRAVKPGLSQSGALLGALISIRRNDVATASKALMAATRSGAPEPLRELALLYALIDAKPEAARDVHRIATMQRNSPLAHFTLGTEEIAQGQWPGARAQFTPLMKGPHSVFNNLAASLVALTWYGQGERAKAVASLQESGRKPDDWLSRFLLMRVMAADNPSNPKLKPMFQAAARQIDAAPTVIQIWFIQFEAAWQNANEHSDKALSLLSRLRQRDASKIFAAGLTPEYLTLRPTGQEMAAEILMLYASALSEATSLAASGAQGPSIDPEALQLAKRYQSAVLGRALYLSPHLTLARLQLAQLQRDDAHLGDASVTLSAVTHDDPFYIAVALQKLDLALRREDTGAALNELKEVSAAFPKDVDFLTMRATLEMSLSQFGNALQHCNMALQRISPTDRRQGELLYCRGAAREKLGDRDAAGRDYNLALEHDPDNAGLLNNIGYGGILRQEAPEKSLALVRRAHELNPESSEANDSYGWGLMMVHGDVATALPLLTKAIEKHPDDPEIGYHLGVAYWYHGMEDEARTEWTRALDAKPDVATHDALTAALKGAPPPLGTRIITPHHAGRDARKSDPSKP</sequence>
<dbReference type="EMBL" id="JAWJZY010000002">
    <property type="protein sequence ID" value="MEE8658361.1"/>
    <property type="molecule type" value="Genomic_DNA"/>
</dbReference>
<keyword evidence="1" id="KW-0677">Repeat</keyword>
<dbReference type="RefSeq" id="WP_394819305.1">
    <property type="nucleotide sequence ID" value="NZ_JAWJZY010000002.1"/>
</dbReference>
<evidence type="ECO:0000313" key="7">
    <source>
        <dbReference type="Proteomes" id="UP001312908"/>
    </source>
</evidence>
<feature type="signal peptide" evidence="5">
    <location>
        <begin position="1"/>
        <end position="25"/>
    </location>
</feature>
<comment type="caution">
    <text evidence="6">The sequence shown here is derived from an EMBL/GenBank/DDBJ whole genome shotgun (WGS) entry which is preliminary data.</text>
</comment>
<dbReference type="InterPro" id="IPR019734">
    <property type="entry name" value="TPR_rpt"/>
</dbReference>
<keyword evidence="5" id="KW-0732">Signal</keyword>
<dbReference type="Proteomes" id="UP001312908">
    <property type="component" value="Unassembled WGS sequence"/>
</dbReference>
<dbReference type="SMART" id="SM00028">
    <property type="entry name" value="TPR"/>
    <property type="match status" value="3"/>
</dbReference>
<dbReference type="PANTHER" id="PTHR44858:SF1">
    <property type="entry name" value="UDP-N-ACETYLGLUCOSAMINE--PEPTIDE N-ACETYLGLUCOSAMINYLTRANSFERASE SPINDLY-RELATED"/>
    <property type="match status" value="1"/>
</dbReference>
<feature type="repeat" description="TPR" evidence="3">
    <location>
        <begin position="431"/>
        <end position="464"/>
    </location>
</feature>
<dbReference type="InterPro" id="IPR050498">
    <property type="entry name" value="Ycf3"/>
</dbReference>
<dbReference type="PROSITE" id="PS50005">
    <property type="entry name" value="TPR"/>
    <property type="match status" value="2"/>
</dbReference>
<dbReference type="SUPFAM" id="SSF48452">
    <property type="entry name" value="TPR-like"/>
    <property type="match status" value="1"/>
</dbReference>
<evidence type="ECO:0000256" key="2">
    <source>
        <dbReference type="ARBA" id="ARBA00022803"/>
    </source>
</evidence>
<dbReference type="InterPro" id="IPR011990">
    <property type="entry name" value="TPR-like_helical_dom_sf"/>
</dbReference>
<gene>
    <name evidence="6" type="ORF">DOFOFD_04985</name>
</gene>
<evidence type="ECO:0000313" key="6">
    <source>
        <dbReference type="EMBL" id="MEE8658361.1"/>
    </source>
</evidence>
<keyword evidence="2 3" id="KW-0802">TPR repeat</keyword>
<accession>A0ABU7U2Q3</accession>
<dbReference type="PANTHER" id="PTHR44858">
    <property type="entry name" value="TETRATRICOPEPTIDE REPEAT PROTEIN 6"/>
    <property type="match status" value="1"/>
</dbReference>
<evidence type="ECO:0000256" key="4">
    <source>
        <dbReference type="SAM" id="MobiDB-lite"/>
    </source>
</evidence>
<evidence type="ECO:0000256" key="3">
    <source>
        <dbReference type="PROSITE-ProRule" id="PRU00339"/>
    </source>
</evidence>
<keyword evidence="7" id="KW-1185">Reference proteome</keyword>
<feature type="region of interest" description="Disordered" evidence="4">
    <location>
        <begin position="578"/>
        <end position="607"/>
    </location>
</feature>
<dbReference type="Pfam" id="PF13432">
    <property type="entry name" value="TPR_16"/>
    <property type="match status" value="1"/>
</dbReference>
<dbReference type="Gene3D" id="1.25.40.10">
    <property type="entry name" value="Tetratricopeptide repeat domain"/>
    <property type="match status" value="2"/>
</dbReference>
<feature type="chain" id="PRO_5046906254" description="Tetratricopeptide repeat protein" evidence="5">
    <location>
        <begin position="26"/>
        <end position="607"/>
    </location>
</feature>
<dbReference type="Pfam" id="PF14559">
    <property type="entry name" value="TPR_19"/>
    <property type="match status" value="1"/>
</dbReference>
<evidence type="ECO:0008006" key="8">
    <source>
        <dbReference type="Google" id="ProtNLM"/>
    </source>
</evidence>
<protein>
    <recommendedName>
        <fullName evidence="8">Tetratricopeptide repeat protein</fullName>
    </recommendedName>
</protein>
<evidence type="ECO:0000256" key="1">
    <source>
        <dbReference type="ARBA" id="ARBA00022737"/>
    </source>
</evidence>
<proteinExistence type="predicted"/>
<name>A0ABU7U2Q3_9PROT</name>
<organism evidence="6 7">
    <name type="scientific">Sorlinia euscelidii</name>
    <dbReference type="NCBI Taxonomy" id="3081148"/>
    <lineage>
        <taxon>Bacteria</taxon>
        <taxon>Pseudomonadati</taxon>
        <taxon>Pseudomonadota</taxon>
        <taxon>Alphaproteobacteria</taxon>
        <taxon>Acetobacterales</taxon>
        <taxon>Acetobacteraceae</taxon>
        <taxon>Sorlinia</taxon>
    </lineage>
</organism>
<reference evidence="6 7" key="1">
    <citation type="submission" date="2023-10" db="EMBL/GenBank/DDBJ databases">
        <title>Sorlinia euscelidii gen. nov., sp. nov., an acetic acid bacteria isolated from the gut of Euscelidius variegatus emitter.</title>
        <authorList>
            <person name="Michoud G."/>
            <person name="Marasco R."/>
            <person name="Seferji K."/>
            <person name="Gonella E."/>
            <person name="Garuglieri E."/>
            <person name="Alma A."/>
            <person name="Mapelli F."/>
            <person name="Borin S."/>
            <person name="Daffonchio D."/>
            <person name="Crotti E."/>
        </authorList>
    </citation>
    <scope>NUCLEOTIDE SEQUENCE [LARGE SCALE GENOMIC DNA]</scope>
    <source>
        <strain evidence="6 7">EV16P</strain>
    </source>
</reference>
<feature type="repeat" description="TPR" evidence="3">
    <location>
        <begin position="535"/>
        <end position="568"/>
    </location>
</feature>
<feature type="compositionally biased region" description="Basic and acidic residues" evidence="4">
    <location>
        <begin position="595"/>
        <end position="607"/>
    </location>
</feature>
<evidence type="ECO:0000256" key="5">
    <source>
        <dbReference type="SAM" id="SignalP"/>
    </source>
</evidence>